<evidence type="ECO:0000256" key="4">
    <source>
        <dbReference type="ARBA" id="ARBA00022741"/>
    </source>
</evidence>
<keyword evidence="3 10" id="KW-0436">Ligase</keyword>
<dbReference type="EMBL" id="AP021858">
    <property type="protein sequence ID" value="BBO22447.1"/>
    <property type="molecule type" value="Genomic_DNA"/>
</dbReference>
<dbReference type="FunFam" id="1.10.240.10:FF:000005">
    <property type="entry name" value="Tryptophan--tRNA ligase"/>
    <property type="match status" value="1"/>
</dbReference>
<dbReference type="GO" id="GO:0004830">
    <property type="term" value="F:tryptophan-tRNA ligase activity"/>
    <property type="evidence" value="ECO:0007669"/>
    <property type="project" value="UniProtKB-UniRule"/>
</dbReference>
<dbReference type="InterPro" id="IPR001412">
    <property type="entry name" value="aa-tRNA-synth_I_CS"/>
</dbReference>
<dbReference type="InterPro" id="IPR002306">
    <property type="entry name" value="Trp-tRNA-ligase"/>
</dbReference>
<organism evidence="11 12">
    <name type="scientific">Candidatus Nitrosymbiomonas proteolyticus</name>
    <dbReference type="NCBI Taxonomy" id="2608984"/>
    <lineage>
        <taxon>Bacteria</taxon>
        <taxon>Bacillati</taxon>
        <taxon>Armatimonadota</taxon>
        <taxon>Armatimonadota incertae sedis</taxon>
        <taxon>Candidatus Nitrosymbiomonas</taxon>
    </lineage>
</organism>
<gene>
    <name evidence="11" type="ORF">NPRO_00420</name>
</gene>
<evidence type="ECO:0000256" key="7">
    <source>
        <dbReference type="ARBA" id="ARBA00023146"/>
    </source>
</evidence>
<evidence type="ECO:0000256" key="1">
    <source>
        <dbReference type="ARBA" id="ARBA00005594"/>
    </source>
</evidence>
<dbReference type="InterPro" id="IPR002305">
    <property type="entry name" value="aa-tRNA-synth_Ic"/>
</dbReference>
<dbReference type="AlphaFoldDB" id="A0A809S1M4"/>
<evidence type="ECO:0000256" key="10">
    <source>
        <dbReference type="RuleBase" id="RU363036"/>
    </source>
</evidence>
<evidence type="ECO:0000256" key="3">
    <source>
        <dbReference type="ARBA" id="ARBA00022598"/>
    </source>
</evidence>
<dbReference type="SUPFAM" id="SSF52374">
    <property type="entry name" value="Nucleotidylyl transferase"/>
    <property type="match status" value="1"/>
</dbReference>
<comment type="similarity">
    <text evidence="1 10">Belongs to the class-I aminoacyl-tRNA synthetase family.</text>
</comment>
<dbReference type="EC" id="6.1.1.2" evidence="2 9"/>
<keyword evidence="6 10" id="KW-0648">Protein biosynthesis</keyword>
<evidence type="ECO:0000256" key="2">
    <source>
        <dbReference type="ARBA" id="ARBA00013161"/>
    </source>
</evidence>
<evidence type="ECO:0000256" key="8">
    <source>
        <dbReference type="ARBA" id="ARBA00049929"/>
    </source>
</evidence>
<dbReference type="Gene3D" id="3.40.50.620">
    <property type="entry name" value="HUPs"/>
    <property type="match status" value="1"/>
</dbReference>
<dbReference type="KEGG" id="npy:NPRO_00420"/>
<evidence type="ECO:0000313" key="12">
    <source>
        <dbReference type="Proteomes" id="UP000662873"/>
    </source>
</evidence>
<dbReference type="PROSITE" id="PS00178">
    <property type="entry name" value="AA_TRNA_LIGASE_I"/>
    <property type="match status" value="1"/>
</dbReference>
<accession>A0A809S1M4</accession>
<evidence type="ECO:0000256" key="5">
    <source>
        <dbReference type="ARBA" id="ARBA00022840"/>
    </source>
</evidence>
<dbReference type="Pfam" id="PF00579">
    <property type="entry name" value="tRNA-synt_1b"/>
    <property type="match status" value="1"/>
</dbReference>
<comment type="catalytic activity">
    <reaction evidence="8">
        <text>tRNA(Trp) + L-tryptophan + ATP = L-tryptophyl-tRNA(Trp) + AMP + diphosphate + H(+)</text>
        <dbReference type="Rhea" id="RHEA:24080"/>
        <dbReference type="Rhea" id="RHEA-COMP:9671"/>
        <dbReference type="Rhea" id="RHEA-COMP:9705"/>
        <dbReference type="ChEBI" id="CHEBI:15378"/>
        <dbReference type="ChEBI" id="CHEBI:30616"/>
        <dbReference type="ChEBI" id="CHEBI:33019"/>
        <dbReference type="ChEBI" id="CHEBI:57912"/>
        <dbReference type="ChEBI" id="CHEBI:78442"/>
        <dbReference type="ChEBI" id="CHEBI:78535"/>
        <dbReference type="ChEBI" id="CHEBI:456215"/>
        <dbReference type="EC" id="6.1.1.2"/>
    </reaction>
</comment>
<dbReference type="GO" id="GO:0005829">
    <property type="term" value="C:cytosol"/>
    <property type="evidence" value="ECO:0007669"/>
    <property type="project" value="TreeGrafter"/>
</dbReference>
<dbReference type="GO" id="GO:0005524">
    <property type="term" value="F:ATP binding"/>
    <property type="evidence" value="ECO:0007669"/>
    <property type="project" value="UniProtKB-KW"/>
</dbReference>
<dbReference type="NCBIfam" id="TIGR00233">
    <property type="entry name" value="trpS"/>
    <property type="match status" value="1"/>
</dbReference>
<dbReference type="PANTHER" id="PTHR43766:SF1">
    <property type="entry name" value="TRYPTOPHAN--TRNA LIGASE, MITOCHONDRIAL"/>
    <property type="match status" value="1"/>
</dbReference>
<dbReference type="InterPro" id="IPR050203">
    <property type="entry name" value="Trp-tRNA_synthetase"/>
</dbReference>
<name>A0A809S1M4_9BACT</name>
<dbReference type="PANTHER" id="PTHR43766">
    <property type="entry name" value="TRYPTOPHAN--TRNA LIGASE, MITOCHONDRIAL"/>
    <property type="match status" value="1"/>
</dbReference>
<dbReference type="Proteomes" id="UP000662873">
    <property type="component" value="Chromosome"/>
</dbReference>
<keyword evidence="7 10" id="KW-0030">Aminoacyl-tRNA synthetase</keyword>
<dbReference type="GO" id="GO:0006436">
    <property type="term" value="P:tryptophanyl-tRNA aminoacylation"/>
    <property type="evidence" value="ECO:0007669"/>
    <property type="project" value="UniProtKB-UniRule"/>
</dbReference>
<evidence type="ECO:0000256" key="6">
    <source>
        <dbReference type="ARBA" id="ARBA00022917"/>
    </source>
</evidence>
<protein>
    <recommendedName>
        <fullName evidence="2 9">Tryptophan--tRNA ligase</fullName>
        <ecNumber evidence="2 9">6.1.1.2</ecNumber>
    </recommendedName>
</protein>
<proteinExistence type="inferred from homology"/>
<keyword evidence="4 10" id="KW-0547">Nucleotide-binding</keyword>
<evidence type="ECO:0000256" key="9">
    <source>
        <dbReference type="NCBIfam" id="TIGR00233"/>
    </source>
</evidence>
<keyword evidence="5 10" id="KW-0067">ATP-binding</keyword>
<dbReference type="CDD" id="cd00806">
    <property type="entry name" value="TrpRS_core"/>
    <property type="match status" value="1"/>
</dbReference>
<reference evidence="11" key="1">
    <citation type="journal article" name="DNA Res.">
        <title>The physiological potential of anammox bacteria as revealed by their core genome structure.</title>
        <authorList>
            <person name="Okubo T."/>
            <person name="Toyoda A."/>
            <person name="Fukuhara K."/>
            <person name="Uchiyama I."/>
            <person name="Harigaya Y."/>
            <person name="Kuroiwa M."/>
            <person name="Suzuki T."/>
            <person name="Murakami Y."/>
            <person name="Suwa Y."/>
            <person name="Takami H."/>
        </authorList>
    </citation>
    <scope>NUCLEOTIDE SEQUENCE</scope>
    <source>
        <strain evidence="11">317325-2</strain>
    </source>
</reference>
<sequence length="332" mass="38070">MKQRILSGMQPTNPRLHLGNYEGALRNWVDLQKRYKMYCCVVDWHALTTLFESPQEIAQNSREVAKDYVAAGIDPSRSSVFIQSHVKEHAELHLLLSMVTPLGWLERVPTYKEKKLQLKSEGEPYGLLGYPVLQAADILLYRPAGVPVGRDQAPHLEITREIARRFNFLYGETFPEFESMIPSDELRAKLPGLDADESGQIRKMSKSYGNCIYLNESEDETAEKIRGAFTTPTKMRKTDPGVPEGCAVCQYLRVYSPKWEVQWEEDRQGLRGCMQNKRELTEILNEYLRPIRERRKQISDADIEGILKQGAEEAREFAVETMDLVRGAMGLR</sequence>
<dbReference type="InterPro" id="IPR014729">
    <property type="entry name" value="Rossmann-like_a/b/a_fold"/>
</dbReference>
<evidence type="ECO:0000313" key="11">
    <source>
        <dbReference type="EMBL" id="BBO22447.1"/>
    </source>
</evidence>
<dbReference type="PRINTS" id="PR01039">
    <property type="entry name" value="TRNASYNTHTRP"/>
</dbReference>
<dbReference type="Gene3D" id="1.10.240.10">
    <property type="entry name" value="Tyrosyl-Transfer RNA Synthetase"/>
    <property type="match status" value="1"/>
</dbReference>